<evidence type="ECO:0000313" key="3">
    <source>
        <dbReference type="Proteomes" id="UP000830729"/>
    </source>
</evidence>
<evidence type="ECO:0000256" key="1">
    <source>
        <dbReference type="SAM" id="Phobius"/>
    </source>
</evidence>
<accession>A0A8U0HUJ9</accession>
<dbReference type="AlphaFoldDB" id="A0A8U0HUJ9"/>
<keyword evidence="1" id="KW-0472">Membrane</keyword>
<feature type="transmembrane region" description="Helical" evidence="1">
    <location>
        <begin position="21"/>
        <end position="41"/>
    </location>
</feature>
<keyword evidence="1" id="KW-0812">Transmembrane</keyword>
<dbReference type="GeneID" id="72183761"/>
<dbReference type="RefSeq" id="WP_248650734.1">
    <property type="nucleotide sequence ID" value="NZ_CP096659.1"/>
</dbReference>
<gene>
    <name evidence="2" type="ORF">M0R89_01140</name>
</gene>
<feature type="transmembrane region" description="Helical" evidence="1">
    <location>
        <begin position="47"/>
        <end position="67"/>
    </location>
</feature>
<sequence length="149" mass="15146">MYQLSDSLREESSPVARLLGAIRSRVAGALGVVAVLAVVALPDPLPALPPGAYAVVGAVEGIGLAVAAENLMWRPAKRFDWARASRRVGGVAAAAALFVVAMAALGVDLGPRDRALLAGFCLSGPAAIAALDYLKARVQADLLGSESAT</sequence>
<protein>
    <submittedName>
        <fullName evidence="2">Uncharacterized protein</fullName>
    </submittedName>
</protein>
<proteinExistence type="predicted"/>
<keyword evidence="1" id="KW-1133">Transmembrane helix</keyword>
<organism evidence="2 3">
    <name type="scientific">Halorussus limi</name>
    <dbReference type="NCBI Taxonomy" id="2938695"/>
    <lineage>
        <taxon>Archaea</taxon>
        <taxon>Methanobacteriati</taxon>
        <taxon>Methanobacteriota</taxon>
        <taxon>Stenosarchaea group</taxon>
        <taxon>Halobacteria</taxon>
        <taxon>Halobacteriales</taxon>
        <taxon>Haladaptataceae</taxon>
        <taxon>Halorussus</taxon>
    </lineage>
</organism>
<evidence type="ECO:0000313" key="2">
    <source>
        <dbReference type="EMBL" id="UPV74690.1"/>
    </source>
</evidence>
<feature type="transmembrane region" description="Helical" evidence="1">
    <location>
        <begin position="88"/>
        <end position="109"/>
    </location>
</feature>
<keyword evidence="3" id="KW-1185">Reference proteome</keyword>
<reference evidence="2 3" key="1">
    <citation type="submission" date="2022-04" db="EMBL/GenBank/DDBJ databases">
        <title>Diverse halophilic archaea isolated from saline environments.</title>
        <authorList>
            <person name="Cui H.-L."/>
        </authorList>
    </citation>
    <scope>NUCLEOTIDE SEQUENCE [LARGE SCALE GENOMIC DNA]</scope>
    <source>
        <strain evidence="2 3">XZYJT49</strain>
    </source>
</reference>
<dbReference type="KEGG" id="halx:M0R89_01140"/>
<name>A0A8U0HUJ9_9EURY</name>
<dbReference type="Proteomes" id="UP000830729">
    <property type="component" value="Chromosome"/>
</dbReference>
<dbReference type="EMBL" id="CP096659">
    <property type="protein sequence ID" value="UPV74690.1"/>
    <property type="molecule type" value="Genomic_DNA"/>
</dbReference>